<dbReference type="GO" id="GO:0046933">
    <property type="term" value="F:proton-transporting ATP synthase activity, rotational mechanism"/>
    <property type="evidence" value="ECO:0007669"/>
    <property type="project" value="UniProtKB-UniRule"/>
</dbReference>
<gene>
    <name evidence="13" type="primary">atpF</name>
    <name evidence="17" type="ORF">E8A74_11015</name>
</gene>
<evidence type="ECO:0000256" key="7">
    <source>
        <dbReference type="ARBA" id="ARBA00023065"/>
    </source>
</evidence>
<feature type="transmembrane region" description="Helical" evidence="13">
    <location>
        <begin position="45"/>
        <end position="68"/>
    </location>
</feature>
<evidence type="ECO:0000256" key="4">
    <source>
        <dbReference type="ARBA" id="ARBA00022692"/>
    </source>
</evidence>
<dbReference type="GO" id="GO:0005886">
    <property type="term" value="C:plasma membrane"/>
    <property type="evidence" value="ECO:0007669"/>
    <property type="project" value="UniProtKB-SubCell"/>
</dbReference>
<dbReference type="InterPro" id="IPR050059">
    <property type="entry name" value="ATP_synthase_B_chain"/>
</dbReference>
<dbReference type="EMBL" id="SSMQ01000009">
    <property type="protein sequence ID" value="TKD09698.1"/>
    <property type="molecule type" value="Genomic_DNA"/>
</dbReference>
<dbReference type="PANTHER" id="PTHR33445:SF2">
    <property type="entry name" value="ATP SYNTHASE SUBUNIT B', CHLOROPLASTIC"/>
    <property type="match status" value="1"/>
</dbReference>
<comment type="subunit">
    <text evidence="13">F-type ATPases have 2 components, F(1) - the catalytic core - and F(0) - the membrane proton channel. F(1) has five subunits: alpha(3), beta(3), gamma(1), delta(1), epsilon(1). F(0) has three main subunits: a(1), b(2) and c(10-14). The alpha and beta chains form an alternating ring which encloses part of the gamma chain. F(1) is attached to F(0) by a central stalk formed by the gamma and epsilon chains, while a peripheral stalk is formed by the delta and b chains.</text>
</comment>
<evidence type="ECO:0000256" key="3">
    <source>
        <dbReference type="ARBA" id="ARBA00022547"/>
    </source>
</evidence>
<dbReference type="PANTHER" id="PTHR33445">
    <property type="entry name" value="ATP SYNTHASE SUBUNIT B', CHLOROPLASTIC"/>
    <property type="match status" value="1"/>
</dbReference>
<evidence type="ECO:0000256" key="1">
    <source>
        <dbReference type="ARBA" id="ARBA00005513"/>
    </source>
</evidence>
<evidence type="ECO:0000313" key="18">
    <source>
        <dbReference type="Proteomes" id="UP000309215"/>
    </source>
</evidence>
<accession>A0A4U1JGF1</accession>
<protein>
    <recommendedName>
        <fullName evidence="13">ATP synthase subunit b</fullName>
    </recommendedName>
    <alternativeName>
        <fullName evidence="13">ATP synthase F(0) sector subunit b</fullName>
    </alternativeName>
    <alternativeName>
        <fullName evidence="13">ATPase subunit I</fullName>
    </alternativeName>
    <alternativeName>
        <fullName evidence="13">F-type ATPase subunit b</fullName>
        <shortName evidence="13">F-ATPase subunit b</shortName>
    </alternativeName>
</protein>
<evidence type="ECO:0000256" key="16">
    <source>
        <dbReference type="SAM" id="MobiDB-lite"/>
    </source>
</evidence>
<keyword evidence="13" id="KW-1003">Cell membrane</keyword>
<name>A0A4U1JGF1_9BACT</name>
<dbReference type="RefSeq" id="WP_136928921.1">
    <property type="nucleotide sequence ID" value="NZ_SSMQ01000009.1"/>
</dbReference>
<evidence type="ECO:0000256" key="9">
    <source>
        <dbReference type="ARBA" id="ARBA00023310"/>
    </source>
</evidence>
<evidence type="ECO:0000256" key="6">
    <source>
        <dbReference type="ARBA" id="ARBA00022989"/>
    </source>
</evidence>
<dbReference type="AlphaFoldDB" id="A0A4U1JGF1"/>
<reference evidence="17 18" key="1">
    <citation type="submission" date="2019-04" db="EMBL/GenBank/DDBJ databases">
        <authorList>
            <person name="Li Y."/>
            <person name="Wang J."/>
        </authorList>
    </citation>
    <scope>NUCLEOTIDE SEQUENCE [LARGE SCALE GENOMIC DNA]</scope>
    <source>
        <strain evidence="17 18">DSM 14668</strain>
    </source>
</reference>
<keyword evidence="9 13" id="KW-0066">ATP synthesis</keyword>
<sequence length="180" mass="20427">MTRGLPASRADRDIEALRRPPDPVNHLASAKLFASAINVDFDPTFIAQFILFTTFVVVLRPLLFDPLLRVFEEREKRTEGAKDDARKMDAKAGELLTKYEAELEKVRREANLEREKLRREAKELETKIMGEARDEAARILETGKARIAAEVEQMRKELKDAQPALAAEIASRVLGREVGR</sequence>
<dbReference type="InterPro" id="IPR002146">
    <property type="entry name" value="ATP_synth_b/b'su_bac/chlpt"/>
</dbReference>
<comment type="subcellular location">
    <subcellularLocation>
        <location evidence="13">Cell membrane</location>
        <topology evidence="13">Single-pass membrane protein</topology>
    </subcellularLocation>
    <subcellularLocation>
        <location evidence="12">Endomembrane system</location>
        <topology evidence="12">Single-pass membrane protein</topology>
    </subcellularLocation>
</comment>
<feature type="region of interest" description="Disordered" evidence="16">
    <location>
        <begin position="1"/>
        <end position="20"/>
    </location>
</feature>
<feature type="compositionally biased region" description="Basic and acidic residues" evidence="16">
    <location>
        <begin position="9"/>
        <end position="20"/>
    </location>
</feature>
<comment type="caution">
    <text evidence="17">The sequence shown here is derived from an EMBL/GenBank/DDBJ whole genome shotgun (WGS) entry which is preliminary data.</text>
</comment>
<keyword evidence="2 13" id="KW-0813">Transport</keyword>
<dbReference type="CDD" id="cd06503">
    <property type="entry name" value="ATP-synt_Fo_b"/>
    <property type="match status" value="1"/>
</dbReference>
<comment type="function">
    <text evidence="11">Component of the F(0) channel, it forms part of the peripheral stalk, linking F(1) to F(0). The b'-subunit is a diverged and duplicated form of b found in plants and photosynthetic bacteria.</text>
</comment>
<evidence type="ECO:0000256" key="2">
    <source>
        <dbReference type="ARBA" id="ARBA00022448"/>
    </source>
</evidence>
<keyword evidence="3 13" id="KW-0138">CF(0)</keyword>
<dbReference type="HAMAP" id="MF_01398">
    <property type="entry name" value="ATP_synth_b_bprime"/>
    <property type="match status" value="1"/>
</dbReference>
<proteinExistence type="inferred from homology"/>
<dbReference type="OrthoDB" id="5510292at2"/>
<organism evidence="17 18">
    <name type="scientific">Polyangium fumosum</name>
    <dbReference type="NCBI Taxonomy" id="889272"/>
    <lineage>
        <taxon>Bacteria</taxon>
        <taxon>Pseudomonadati</taxon>
        <taxon>Myxococcota</taxon>
        <taxon>Polyangia</taxon>
        <taxon>Polyangiales</taxon>
        <taxon>Polyangiaceae</taxon>
        <taxon>Polyangium</taxon>
    </lineage>
</organism>
<keyword evidence="7 13" id="KW-0406">Ion transport</keyword>
<keyword evidence="18" id="KW-1185">Reference proteome</keyword>
<keyword evidence="4 13" id="KW-0812">Transmembrane</keyword>
<comment type="function">
    <text evidence="10 13">F(1)F(0) ATP synthase produces ATP from ADP in the presence of a proton or sodium gradient. F-type ATPases consist of two structural domains, F(1) containing the extramembraneous catalytic core and F(0) containing the membrane proton channel, linked together by a central stalk and a peripheral stalk. During catalysis, ATP synthesis in the catalytic domain of F(1) is coupled via a rotary mechanism of the central stalk subunits to proton translocation.</text>
</comment>
<dbReference type="GO" id="GO:0046961">
    <property type="term" value="F:proton-transporting ATPase activity, rotational mechanism"/>
    <property type="evidence" value="ECO:0007669"/>
    <property type="project" value="TreeGrafter"/>
</dbReference>
<keyword evidence="15" id="KW-0175">Coiled coil</keyword>
<dbReference type="Pfam" id="PF00430">
    <property type="entry name" value="ATP-synt_B"/>
    <property type="match status" value="1"/>
</dbReference>
<evidence type="ECO:0000256" key="8">
    <source>
        <dbReference type="ARBA" id="ARBA00023136"/>
    </source>
</evidence>
<evidence type="ECO:0000313" key="17">
    <source>
        <dbReference type="EMBL" id="TKD09698.1"/>
    </source>
</evidence>
<keyword evidence="5 13" id="KW-0375">Hydrogen ion transport</keyword>
<evidence type="ECO:0000256" key="13">
    <source>
        <dbReference type="HAMAP-Rule" id="MF_01398"/>
    </source>
</evidence>
<evidence type="ECO:0000256" key="11">
    <source>
        <dbReference type="ARBA" id="ARBA00025614"/>
    </source>
</evidence>
<evidence type="ECO:0000256" key="10">
    <source>
        <dbReference type="ARBA" id="ARBA00025198"/>
    </source>
</evidence>
<evidence type="ECO:0000256" key="15">
    <source>
        <dbReference type="SAM" id="Coils"/>
    </source>
</evidence>
<evidence type="ECO:0000256" key="5">
    <source>
        <dbReference type="ARBA" id="ARBA00022781"/>
    </source>
</evidence>
<dbReference type="GO" id="GO:0012505">
    <property type="term" value="C:endomembrane system"/>
    <property type="evidence" value="ECO:0007669"/>
    <property type="project" value="UniProtKB-SubCell"/>
</dbReference>
<evidence type="ECO:0000256" key="12">
    <source>
        <dbReference type="ARBA" id="ARBA00037847"/>
    </source>
</evidence>
<keyword evidence="6 13" id="KW-1133">Transmembrane helix</keyword>
<comment type="similarity">
    <text evidence="1 13 14">Belongs to the ATPase B chain family.</text>
</comment>
<keyword evidence="8 13" id="KW-0472">Membrane</keyword>
<evidence type="ECO:0000256" key="14">
    <source>
        <dbReference type="RuleBase" id="RU003848"/>
    </source>
</evidence>
<feature type="coiled-coil region" evidence="15">
    <location>
        <begin position="96"/>
        <end position="134"/>
    </location>
</feature>
<dbReference type="GO" id="GO:0045259">
    <property type="term" value="C:proton-transporting ATP synthase complex"/>
    <property type="evidence" value="ECO:0007669"/>
    <property type="project" value="UniProtKB-KW"/>
</dbReference>
<dbReference type="Proteomes" id="UP000309215">
    <property type="component" value="Unassembled WGS sequence"/>
</dbReference>